<dbReference type="Proteomes" id="UP000525078">
    <property type="component" value="Unassembled WGS sequence"/>
</dbReference>
<evidence type="ECO:0000313" key="3">
    <source>
        <dbReference type="Proteomes" id="UP000525078"/>
    </source>
</evidence>
<dbReference type="AlphaFoldDB" id="A0A7J6E2P8"/>
<sequence length="174" mass="18401">MASLKLNSLCNTLASVGEPISSQDHLGYLLNGLGPEYNAFVTTILARPIKPAVEEVHALLLLSPQPALSHPSPSLSSPIIPISPTPTTASSTSAPSSSSHHIDPLMVNLHNPHETTIASTNVHPMITIAKSGIRKPRVFYGVISGTPVEPSSFQEASIDPRWNSAMDAEIVALD</sequence>
<accession>A0A7J6E2P8</accession>
<dbReference type="PANTHER" id="PTHR47481:SF2">
    <property type="entry name" value="RETROTRANSPOSON GAG DOMAIN-CONTAINING PROTEIN"/>
    <property type="match status" value="1"/>
</dbReference>
<name>A0A7J6E2P8_CANSA</name>
<protein>
    <submittedName>
        <fullName evidence="2">Uncharacterized protein</fullName>
    </submittedName>
</protein>
<organism evidence="2 3">
    <name type="scientific">Cannabis sativa</name>
    <name type="common">Hemp</name>
    <name type="synonym">Marijuana</name>
    <dbReference type="NCBI Taxonomy" id="3483"/>
    <lineage>
        <taxon>Eukaryota</taxon>
        <taxon>Viridiplantae</taxon>
        <taxon>Streptophyta</taxon>
        <taxon>Embryophyta</taxon>
        <taxon>Tracheophyta</taxon>
        <taxon>Spermatophyta</taxon>
        <taxon>Magnoliopsida</taxon>
        <taxon>eudicotyledons</taxon>
        <taxon>Gunneridae</taxon>
        <taxon>Pentapetalae</taxon>
        <taxon>rosids</taxon>
        <taxon>fabids</taxon>
        <taxon>Rosales</taxon>
        <taxon>Cannabaceae</taxon>
        <taxon>Cannabis</taxon>
    </lineage>
</organism>
<gene>
    <name evidence="2" type="ORF">F8388_016298</name>
</gene>
<comment type="caution">
    <text evidence="2">The sequence shown here is derived from an EMBL/GenBank/DDBJ whole genome shotgun (WGS) entry which is preliminary data.</text>
</comment>
<feature type="compositionally biased region" description="Low complexity" evidence="1">
    <location>
        <begin position="72"/>
        <end position="99"/>
    </location>
</feature>
<evidence type="ECO:0000313" key="2">
    <source>
        <dbReference type="EMBL" id="KAF4352601.1"/>
    </source>
</evidence>
<dbReference type="PANTHER" id="PTHR47481">
    <property type="match status" value="1"/>
</dbReference>
<evidence type="ECO:0000256" key="1">
    <source>
        <dbReference type="SAM" id="MobiDB-lite"/>
    </source>
</evidence>
<dbReference type="EMBL" id="JAATIP010000311">
    <property type="protein sequence ID" value="KAF4352601.1"/>
    <property type="molecule type" value="Genomic_DNA"/>
</dbReference>
<reference evidence="2 3" key="1">
    <citation type="journal article" date="2020" name="bioRxiv">
        <title>Sequence and annotation of 42 cannabis genomes reveals extensive copy number variation in cannabinoid synthesis and pathogen resistance genes.</title>
        <authorList>
            <person name="Mckernan K.J."/>
            <person name="Helbert Y."/>
            <person name="Kane L.T."/>
            <person name="Ebling H."/>
            <person name="Zhang L."/>
            <person name="Liu B."/>
            <person name="Eaton Z."/>
            <person name="Mclaughlin S."/>
            <person name="Kingan S."/>
            <person name="Baybayan P."/>
            <person name="Concepcion G."/>
            <person name="Jordan M."/>
            <person name="Riva A."/>
            <person name="Barbazuk W."/>
            <person name="Harkins T."/>
        </authorList>
    </citation>
    <scope>NUCLEOTIDE SEQUENCE [LARGE SCALE GENOMIC DNA]</scope>
    <source>
        <strain evidence="3">cv. Jamaican Lion 4</strain>
        <tissue evidence="2">Leaf</tissue>
    </source>
</reference>
<proteinExistence type="predicted"/>
<feature type="region of interest" description="Disordered" evidence="1">
    <location>
        <begin position="72"/>
        <end position="100"/>
    </location>
</feature>